<name>A0AAD4N7K8_9BILA</name>
<dbReference type="EMBL" id="JAKKPZ010000013">
    <property type="protein sequence ID" value="KAI1714463.1"/>
    <property type="molecule type" value="Genomic_DNA"/>
</dbReference>
<organism evidence="1 2">
    <name type="scientific">Ditylenchus destructor</name>
    <dbReference type="NCBI Taxonomy" id="166010"/>
    <lineage>
        <taxon>Eukaryota</taxon>
        <taxon>Metazoa</taxon>
        <taxon>Ecdysozoa</taxon>
        <taxon>Nematoda</taxon>
        <taxon>Chromadorea</taxon>
        <taxon>Rhabditida</taxon>
        <taxon>Tylenchina</taxon>
        <taxon>Tylenchomorpha</taxon>
        <taxon>Sphaerularioidea</taxon>
        <taxon>Anguinidae</taxon>
        <taxon>Anguininae</taxon>
        <taxon>Ditylenchus</taxon>
    </lineage>
</organism>
<protein>
    <submittedName>
        <fullName evidence="1">Uncharacterized protein</fullName>
    </submittedName>
</protein>
<evidence type="ECO:0000313" key="2">
    <source>
        <dbReference type="Proteomes" id="UP001201812"/>
    </source>
</evidence>
<sequence>MLSELSRIKFAILNSPDTIDDRFVGDFVKLFSNSQIDLRVDSLERRLILLIIEKILQNKWSVNNYRQVPASDFHLCALGLTKLANEIVFSTDVTWFGGTVSNEEKASTSTDSSVEQSCEEMIQYISIITLSIASLDPVKIPVYATQNAAKFLSVSLCNKSITRFVDILLENDERCLYTILSLLEMHKQNSAFNDLDPVQIFFTLLIKINFDIQVVIDWLQSETVAIPFLMRFLKLLAKMTKEELEERLNKLTPANKYAVRPARLCRKTITEAGPKIDSFVFEIEELHGEQNVLKSVEVSASPWSFQSEPKEAIHENDDTSNAYERFSDFVSRMRVQLQKLKKLMPFNTDSITRVLLSIEDVLDN</sequence>
<dbReference type="Proteomes" id="UP001201812">
    <property type="component" value="Unassembled WGS sequence"/>
</dbReference>
<keyword evidence="2" id="KW-1185">Reference proteome</keyword>
<reference evidence="1" key="1">
    <citation type="submission" date="2022-01" db="EMBL/GenBank/DDBJ databases">
        <title>Genome Sequence Resource for Two Populations of Ditylenchus destructor, the Migratory Endoparasitic Phytonematode.</title>
        <authorList>
            <person name="Zhang H."/>
            <person name="Lin R."/>
            <person name="Xie B."/>
        </authorList>
    </citation>
    <scope>NUCLEOTIDE SEQUENCE</scope>
    <source>
        <strain evidence="1">BazhouSP</strain>
    </source>
</reference>
<accession>A0AAD4N7K8</accession>
<evidence type="ECO:0000313" key="1">
    <source>
        <dbReference type="EMBL" id="KAI1714463.1"/>
    </source>
</evidence>
<dbReference type="AlphaFoldDB" id="A0AAD4N7K8"/>
<comment type="caution">
    <text evidence="1">The sequence shown here is derived from an EMBL/GenBank/DDBJ whole genome shotgun (WGS) entry which is preliminary data.</text>
</comment>
<gene>
    <name evidence="1" type="ORF">DdX_08558</name>
</gene>
<proteinExistence type="predicted"/>